<sequence length="219" mass="24060">MSKGDFDDIHSRLQALLPAGWFGDKSPVLDVVLSSCALSLTWCYSLYAYARLQTRIATASDSWLDIAARDFFGTRLIRDEGMPDNELRRKISKSLFCERGTRQAIIITVKELTGLAPTIIEPLRPADTGGYGIPATGYGMAGRYGSRSTPFQAFVIAHRSVKSDTTDDSPQYETSDISSHSAKENDDMTMSFGKATDAQIYAAIAAVKMQGTIVWVRVQ</sequence>
<organism evidence="3 4">
    <name type="scientific">Pantoea vagans</name>
    <dbReference type="NCBI Taxonomy" id="470934"/>
    <lineage>
        <taxon>Bacteria</taxon>
        <taxon>Pseudomonadati</taxon>
        <taxon>Pseudomonadota</taxon>
        <taxon>Gammaproteobacteria</taxon>
        <taxon>Enterobacterales</taxon>
        <taxon>Erwiniaceae</taxon>
        <taxon>Pantoea</taxon>
    </lineage>
</organism>
<keyword evidence="2" id="KW-0812">Transmembrane</keyword>
<proteinExistence type="predicted"/>
<reference evidence="3 4" key="1">
    <citation type="submission" date="2018-10" db="EMBL/GenBank/DDBJ databases">
        <title>Draft genome sequence of Pantoea vagans isolated from corpses of the sugarcane aphid Melanaphis sacchari Zehntner.</title>
        <authorList>
            <person name="Toledo E."/>
            <person name="Pena G."/>
            <person name="Lozano L."/>
        </authorList>
    </citation>
    <scope>NUCLEOTIDE SEQUENCE [LARGE SCALE GENOMIC DNA]</scope>
    <source>
        <strain evidence="3 4">ET-90</strain>
    </source>
</reference>
<dbReference type="Proteomes" id="UP000426772">
    <property type="component" value="Unassembled WGS sequence"/>
</dbReference>
<evidence type="ECO:0008006" key="5">
    <source>
        <dbReference type="Google" id="ProtNLM"/>
    </source>
</evidence>
<feature type="compositionally biased region" description="Polar residues" evidence="1">
    <location>
        <begin position="168"/>
        <end position="180"/>
    </location>
</feature>
<feature type="region of interest" description="Disordered" evidence="1">
    <location>
        <begin position="162"/>
        <end position="185"/>
    </location>
</feature>
<accession>A0ABY3LHU6</accession>
<gene>
    <name evidence="3" type="ORF">D9O29_05805</name>
</gene>
<evidence type="ECO:0000313" key="3">
    <source>
        <dbReference type="EMBL" id="TXL79785.1"/>
    </source>
</evidence>
<evidence type="ECO:0000256" key="2">
    <source>
        <dbReference type="SAM" id="Phobius"/>
    </source>
</evidence>
<evidence type="ECO:0000256" key="1">
    <source>
        <dbReference type="SAM" id="MobiDB-lite"/>
    </source>
</evidence>
<feature type="transmembrane region" description="Helical" evidence="2">
    <location>
        <begin position="31"/>
        <end position="50"/>
    </location>
</feature>
<name>A0ABY3LHU6_9GAMM</name>
<keyword evidence="4" id="KW-1185">Reference proteome</keyword>
<keyword evidence="2" id="KW-1133">Transmembrane helix</keyword>
<comment type="caution">
    <text evidence="3">The sequence shown here is derived from an EMBL/GenBank/DDBJ whole genome shotgun (WGS) entry which is preliminary data.</text>
</comment>
<dbReference type="RefSeq" id="WP_147788740.1">
    <property type="nucleotide sequence ID" value="NZ_RCNL01000002.1"/>
</dbReference>
<evidence type="ECO:0000313" key="4">
    <source>
        <dbReference type="Proteomes" id="UP000426772"/>
    </source>
</evidence>
<protein>
    <recommendedName>
        <fullName evidence="5">DUF2612 domain-containing protein</fullName>
    </recommendedName>
</protein>
<keyword evidence="2" id="KW-0472">Membrane</keyword>
<dbReference type="EMBL" id="RCNL01000002">
    <property type="protein sequence ID" value="TXL79785.1"/>
    <property type="molecule type" value="Genomic_DNA"/>
</dbReference>